<organism evidence="1 2">
    <name type="scientific">Rhizoctonia solani</name>
    <dbReference type="NCBI Taxonomy" id="456999"/>
    <lineage>
        <taxon>Eukaryota</taxon>
        <taxon>Fungi</taxon>
        <taxon>Dikarya</taxon>
        <taxon>Basidiomycota</taxon>
        <taxon>Agaricomycotina</taxon>
        <taxon>Agaricomycetes</taxon>
        <taxon>Cantharellales</taxon>
        <taxon>Ceratobasidiaceae</taxon>
        <taxon>Rhizoctonia</taxon>
    </lineage>
</organism>
<reference evidence="1" key="1">
    <citation type="submission" date="2021-01" db="EMBL/GenBank/DDBJ databases">
        <authorList>
            <person name="Kaushik A."/>
        </authorList>
    </citation>
    <scope>NUCLEOTIDE SEQUENCE</scope>
    <source>
        <strain evidence="1">Type strain: AG8-Rh-89/</strain>
    </source>
</reference>
<comment type="caution">
    <text evidence="1">The sequence shown here is derived from an EMBL/GenBank/DDBJ whole genome shotgun (WGS) entry which is preliminary data.</text>
</comment>
<dbReference type="Proteomes" id="UP000663850">
    <property type="component" value="Unassembled WGS sequence"/>
</dbReference>
<dbReference type="AlphaFoldDB" id="A0A8H2XE89"/>
<proteinExistence type="predicted"/>
<dbReference type="Gene3D" id="3.20.20.80">
    <property type="entry name" value="Glycosidases"/>
    <property type="match status" value="1"/>
</dbReference>
<dbReference type="InterPro" id="IPR017853">
    <property type="entry name" value="GH"/>
</dbReference>
<dbReference type="EMBL" id="CAJMWZ010000748">
    <property type="protein sequence ID" value="CAE6424935.1"/>
    <property type="molecule type" value="Genomic_DNA"/>
</dbReference>
<name>A0A8H2XE89_9AGAM</name>
<gene>
    <name evidence="1" type="ORF">RDB_LOCUS13863</name>
</gene>
<accession>A0A8H2XE89</accession>
<evidence type="ECO:0000313" key="1">
    <source>
        <dbReference type="EMBL" id="CAE6424935.1"/>
    </source>
</evidence>
<dbReference type="SUPFAM" id="SSF51445">
    <property type="entry name" value="(Trans)glycosidases"/>
    <property type="match status" value="1"/>
</dbReference>
<evidence type="ECO:0000313" key="2">
    <source>
        <dbReference type="Proteomes" id="UP000663850"/>
    </source>
</evidence>
<protein>
    <submittedName>
        <fullName evidence="1">Uncharacterized protein</fullName>
    </submittedName>
</protein>
<sequence>MRPSSPTLILPERRFGRYQNDNELQLEYTSIHNIVGGNEKGVWELSIIVTWLSYIQPDIFGYEDFPSRDMNGDGVMDRLATLSLTGLRLDAGIETCGNPAFGAIIYALLLSMPIATPIIADTISRRNLHQIAIRILSWSPPFDQEWKHGEDPIRARGVNLGGWFMLEPFISPALYEHF</sequence>